<dbReference type="STRING" id="29367.CLPUN_07640"/>
<dbReference type="OrthoDB" id="9801008at2"/>
<evidence type="ECO:0000256" key="1">
    <source>
        <dbReference type="ARBA" id="ARBA00023125"/>
    </source>
</evidence>
<dbReference type="InterPro" id="IPR001387">
    <property type="entry name" value="Cro/C1-type_HTH"/>
</dbReference>
<name>A0A1S8TWE5_9CLOT</name>
<evidence type="ECO:0000313" key="4">
    <source>
        <dbReference type="Proteomes" id="UP000190890"/>
    </source>
</evidence>
<dbReference type="CDD" id="cd00093">
    <property type="entry name" value="HTH_XRE"/>
    <property type="match status" value="1"/>
</dbReference>
<dbReference type="PROSITE" id="PS50943">
    <property type="entry name" value="HTH_CROC1"/>
    <property type="match status" value="1"/>
</dbReference>
<dbReference type="PANTHER" id="PTHR46558">
    <property type="entry name" value="TRACRIPTIONAL REGULATORY PROTEIN-RELATED-RELATED"/>
    <property type="match status" value="1"/>
</dbReference>
<keyword evidence="4" id="KW-1185">Reference proteome</keyword>
<dbReference type="AlphaFoldDB" id="A0A1S8TWE5"/>
<evidence type="ECO:0000313" key="3">
    <source>
        <dbReference type="EMBL" id="OOM81902.1"/>
    </source>
</evidence>
<dbReference type="SMART" id="SM00530">
    <property type="entry name" value="HTH_XRE"/>
    <property type="match status" value="1"/>
</dbReference>
<proteinExistence type="predicted"/>
<comment type="caution">
    <text evidence="3">The sequence shown here is derived from an EMBL/GenBank/DDBJ whole genome shotgun (WGS) entry which is preliminary data.</text>
</comment>
<dbReference type="SUPFAM" id="SSF47413">
    <property type="entry name" value="lambda repressor-like DNA-binding domains"/>
    <property type="match status" value="1"/>
</dbReference>
<dbReference type="PANTHER" id="PTHR46558:SF11">
    <property type="entry name" value="HTH-TYPE TRANSCRIPTIONAL REGULATOR XRE"/>
    <property type="match status" value="1"/>
</dbReference>
<feature type="domain" description="HTH cro/C1-type" evidence="2">
    <location>
        <begin position="7"/>
        <end position="43"/>
    </location>
</feature>
<dbReference type="GO" id="GO:0003677">
    <property type="term" value="F:DNA binding"/>
    <property type="evidence" value="ECO:0007669"/>
    <property type="project" value="UniProtKB-KW"/>
</dbReference>
<reference evidence="3 4" key="1">
    <citation type="submission" date="2016-05" db="EMBL/GenBank/DDBJ databases">
        <title>Microbial solvent formation.</title>
        <authorList>
            <person name="Poehlein A."/>
            <person name="Montoya Solano J.D."/>
            <person name="Flitsch S."/>
            <person name="Krabben P."/>
            <person name="Duerre P."/>
            <person name="Daniel R."/>
        </authorList>
    </citation>
    <scope>NUCLEOTIDE SEQUENCE [LARGE SCALE GENOMIC DNA]</scope>
    <source>
        <strain evidence="3 4">DSM 2619</strain>
    </source>
</reference>
<dbReference type="RefSeq" id="WP_077846043.1">
    <property type="nucleotide sequence ID" value="NZ_LZZM01000043.1"/>
</dbReference>
<keyword evidence="1" id="KW-0238">DNA-binding</keyword>
<dbReference type="InterPro" id="IPR010982">
    <property type="entry name" value="Lambda_DNA-bd_dom_sf"/>
</dbReference>
<dbReference type="Gene3D" id="1.10.260.40">
    <property type="entry name" value="lambda repressor-like DNA-binding domains"/>
    <property type="match status" value="1"/>
</dbReference>
<evidence type="ECO:0000259" key="2">
    <source>
        <dbReference type="PROSITE" id="PS50943"/>
    </source>
</evidence>
<dbReference type="Pfam" id="PF01381">
    <property type="entry name" value="HTH_3"/>
    <property type="match status" value="1"/>
</dbReference>
<accession>A0A1S8TWE5</accession>
<dbReference type="Proteomes" id="UP000190890">
    <property type="component" value="Unassembled WGS sequence"/>
</dbReference>
<gene>
    <name evidence="3" type="ORF">CLPUN_07640</name>
</gene>
<organism evidence="3 4">
    <name type="scientific">Clostridium puniceum</name>
    <dbReference type="NCBI Taxonomy" id="29367"/>
    <lineage>
        <taxon>Bacteria</taxon>
        <taxon>Bacillati</taxon>
        <taxon>Bacillota</taxon>
        <taxon>Clostridia</taxon>
        <taxon>Eubacteriales</taxon>
        <taxon>Clostridiaceae</taxon>
        <taxon>Clostridium</taxon>
    </lineage>
</organism>
<protein>
    <submittedName>
        <fullName evidence="3">Antitoxin HipB</fullName>
    </submittedName>
</protein>
<sequence>MELSEALKMIRSELGITQEELAKEVHVSFSTVNRWENNKSIPNPIGRVVLLDFFQKRKASSYLIEELKKCK</sequence>
<dbReference type="EMBL" id="LZZM01000043">
    <property type="protein sequence ID" value="OOM81902.1"/>
    <property type="molecule type" value="Genomic_DNA"/>
</dbReference>